<keyword evidence="1" id="KW-1133">Transmembrane helix</keyword>
<gene>
    <name evidence="4" type="ORF">ENK44_01695</name>
</gene>
<dbReference type="EMBL" id="DRQG01000017">
    <property type="protein sequence ID" value="HGY54392.1"/>
    <property type="molecule type" value="Genomic_DNA"/>
</dbReference>
<keyword evidence="1" id="KW-0472">Membrane</keyword>
<dbReference type="AlphaFoldDB" id="A0A7V4WUH2"/>
<evidence type="ECO:0000259" key="2">
    <source>
        <dbReference type="Pfam" id="PF00535"/>
    </source>
</evidence>
<reference evidence="4" key="1">
    <citation type="journal article" date="2020" name="mSystems">
        <title>Genome- and Community-Level Interaction Insights into Carbon Utilization and Element Cycling Functions of Hydrothermarchaeota in Hydrothermal Sediment.</title>
        <authorList>
            <person name="Zhou Z."/>
            <person name="Liu Y."/>
            <person name="Xu W."/>
            <person name="Pan J."/>
            <person name="Luo Z.H."/>
            <person name="Li M."/>
        </authorList>
    </citation>
    <scope>NUCLEOTIDE SEQUENCE [LARGE SCALE GENOMIC DNA]</scope>
    <source>
        <strain evidence="4">HyVt-577</strain>
    </source>
</reference>
<feature type="transmembrane region" description="Helical" evidence="1">
    <location>
        <begin position="381"/>
        <end position="402"/>
    </location>
</feature>
<keyword evidence="1" id="KW-0812">Transmembrane</keyword>
<dbReference type="Pfam" id="PF13727">
    <property type="entry name" value="CoA_binding_3"/>
    <property type="match status" value="1"/>
</dbReference>
<dbReference type="Pfam" id="PF00535">
    <property type="entry name" value="Glycos_transf_2"/>
    <property type="match status" value="1"/>
</dbReference>
<evidence type="ECO:0000259" key="3">
    <source>
        <dbReference type="Pfam" id="PF02397"/>
    </source>
</evidence>
<dbReference type="CDD" id="cd04186">
    <property type="entry name" value="GT_2_like_c"/>
    <property type="match status" value="1"/>
</dbReference>
<dbReference type="PANTHER" id="PTHR43179">
    <property type="entry name" value="RHAMNOSYLTRANSFERASE WBBL"/>
    <property type="match status" value="1"/>
</dbReference>
<dbReference type="PANTHER" id="PTHR43179:SF7">
    <property type="entry name" value="RHAMNOSYLTRANSFERASE WBBL"/>
    <property type="match status" value="1"/>
</dbReference>
<dbReference type="InterPro" id="IPR003362">
    <property type="entry name" value="Bact_transf"/>
</dbReference>
<organism evidence="4">
    <name type="scientific">Caldithrix abyssi</name>
    <dbReference type="NCBI Taxonomy" id="187145"/>
    <lineage>
        <taxon>Bacteria</taxon>
        <taxon>Pseudomonadati</taxon>
        <taxon>Calditrichota</taxon>
        <taxon>Calditrichia</taxon>
        <taxon>Calditrichales</taxon>
        <taxon>Calditrichaceae</taxon>
        <taxon>Caldithrix</taxon>
    </lineage>
</organism>
<proteinExistence type="predicted"/>
<dbReference type="Pfam" id="PF02397">
    <property type="entry name" value="Bac_transf"/>
    <property type="match status" value="1"/>
</dbReference>
<protein>
    <submittedName>
        <fullName evidence="4">Glycosyltransferase</fullName>
    </submittedName>
</protein>
<evidence type="ECO:0000313" key="4">
    <source>
        <dbReference type="EMBL" id="HGY54392.1"/>
    </source>
</evidence>
<feature type="transmembrane region" description="Helical" evidence="1">
    <location>
        <begin position="261"/>
        <end position="282"/>
    </location>
</feature>
<accession>A0A7V4WUH2</accession>
<feature type="domain" description="Glycosyltransferase 2-like" evidence="2">
    <location>
        <begin position="6"/>
        <end position="191"/>
    </location>
</feature>
<dbReference type="SUPFAM" id="SSF53448">
    <property type="entry name" value="Nucleotide-diphospho-sugar transferases"/>
    <property type="match status" value="1"/>
</dbReference>
<feature type="transmembrane region" description="Helical" evidence="1">
    <location>
        <begin position="556"/>
        <end position="579"/>
    </location>
</feature>
<dbReference type="InterPro" id="IPR029044">
    <property type="entry name" value="Nucleotide-diphossugar_trans"/>
</dbReference>
<feature type="transmembrane region" description="Helical" evidence="1">
    <location>
        <begin position="289"/>
        <end position="311"/>
    </location>
</feature>
<dbReference type="Gene3D" id="3.90.550.10">
    <property type="entry name" value="Spore Coat Polysaccharide Biosynthesis Protein SpsA, Chain A"/>
    <property type="match status" value="1"/>
</dbReference>
<feature type="transmembrane region" description="Helical" evidence="1">
    <location>
        <begin position="356"/>
        <end position="375"/>
    </location>
</feature>
<dbReference type="Gene3D" id="3.40.50.720">
    <property type="entry name" value="NAD(P)-binding Rossmann-like Domain"/>
    <property type="match status" value="1"/>
</dbReference>
<feature type="transmembrane region" description="Helical" evidence="1">
    <location>
        <begin position="323"/>
        <end position="344"/>
    </location>
</feature>
<sequence>MLPEISIIIVNYNVRDFLEQCLLSLRRALAHIPSEVWVVDNNSVDGSVNMLRERFPEVRLIASKSNLGFSGGNNLALKQARGRFIVLLNPDTVVQEDTFSSLLRFFEEHPDASAATCKILNPDGSFAVDCRHSIPTPSTAFWKLLGLNRLFPKSKIFGRYNLTYLDENDTYPVEAISGSFMMIKREVVEQVGLLDETFFMYCEDIDYCHRINQAGGKIYYTPQTQIVHYKGESSKANNLDYVITFNRSLYQFYKKHYQQKYIYPFKWLILLGVILRGAFIYMRNVLRKYFTVLMDVAMLNLVLLFTFWLRFEMKGGFSWDSFFSQYIIIHLLTTVTYLFNALLFDMIKQDRFSPEKVLKVLGATFLFVSALTFFFKQFAFSRLVVAMAAIGGFLAIVGWRLLFNRYGAKYSGALEKEFFHKRALIVGDDQETVELLKKLDRQPLAGMKVEGVAAIDDDRIGHKLDAYPIVTSIGQIDEYARLKRVNLIIFSTHNIAYERILETMTRLHDLNVEIKMVPGHLEYMIGKSNIERFESVPLVEIDYAYNKPFNRFIKRLMDIGLTLTPVLILTVPVLFALPFNRQKYFRRQLAPRLGKKFHFLDYREKGLFRSWARLFSVLLGRISLVGAPIQDDPVASPLFYKPGLTGIVQLYPERVARLGNSHELELSYLKNHSLFLDMELLLKSLFRKGRGE</sequence>
<evidence type="ECO:0000256" key="1">
    <source>
        <dbReference type="SAM" id="Phobius"/>
    </source>
</evidence>
<feature type="domain" description="Bacterial sugar transferase" evidence="3">
    <location>
        <begin position="613"/>
        <end position="685"/>
    </location>
</feature>
<dbReference type="InterPro" id="IPR001173">
    <property type="entry name" value="Glyco_trans_2-like"/>
</dbReference>
<dbReference type="Proteomes" id="UP000885779">
    <property type="component" value="Unassembled WGS sequence"/>
</dbReference>
<comment type="caution">
    <text evidence="4">The sequence shown here is derived from an EMBL/GenBank/DDBJ whole genome shotgun (WGS) entry which is preliminary data.</text>
</comment>
<name>A0A7V4WUH2_CALAY</name>